<comment type="caution">
    <text evidence="18">Lacks conserved residue(s) required for the propagation of feature annotation.</text>
</comment>
<evidence type="ECO:0000256" key="4">
    <source>
        <dbReference type="ARBA" id="ARBA00022581"/>
    </source>
</evidence>
<keyword evidence="14 18" id="KW-1035">Host cytoplasm</keyword>
<evidence type="ECO:0000256" key="8">
    <source>
        <dbReference type="ARBA" id="ARBA00022830"/>
    </source>
</evidence>
<keyword evidence="6 18" id="KW-0479">Metal-binding</keyword>
<name>A0A192YEQ6_HPV58</name>
<evidence type="ECO:0000256" key="2">
    <source>
        <dbReference type="ARBA" id="ARBA00022518"/>
    </source>
</evidence>
<dbReference type="GO" id="GO:0039645">
    <property type="term" value="P:symbiont-mediated perturbation of host cell cycle G1/S transition checkpoint"/>
    <property type="evidence" value="ECO:0007669"/>
    <property type="project" value="UniProtKB-UniRule"/>
</dbReference>
<evidence type="ECO:0000256" key="1">
    <source>
        <dbReference type="ARBA" id="ARBA00022504"/>
    </source>
</evidence>
<evidence type="ECO:0000256" key="13">
    <source>
        <dbReference type="ARBA" id="ARBA00023163"/>
    </source>
</evidence>
<gene>
    <name evidence="18" type="primary">E7</name>
</gene>
<comment type="function">
    <text evidence="18">Plays a role in viral genome replication by driving entry of quiescent cells into the cell cycle. Stimulation of progression from G1 to S phase allows the virus to efficiently use the cellular DNA replicating machinery to achieve viral genome replication. E7 protein has both transforming and trans-activating activities. Induces the disassembly of the E2F1 transcription factor from RB1, with subsequent transcriptional activation of E2F1-regulated S-phase genes. Interferes with host histone deacetylation mediated by HDAC1 and HDAC2, leading to transcription activation. Plays also a role in the inhibition of both antiviral and antiproliferative functions of host interferon alpha. Interaction with host TMEM173/STING impairs the ability of TMEM173/STING to sense cytosolic DNA and promote the production of type I interferon (IFN-alpha and IFN-beta).</text>
</comment>
<proteinExistence type="inferred from homology"/>
<keyword evidence="4 18" id="KW-0945">Host-virus interaction</keyword>
<comment type="domain">
    <text evidence="18">The E7 terminal domain is an intrinsically disordered domain, whose flexibility and conformational transitions confer target adaptability to the oncoprotein. It allows adaptation to a variety of protein targets and exposes the PEST degradation sequence that regulates its turnover in the cell.</text>
</comment>
<evidence type="ECO:0000256" key="6">
    <source>
        <dbReference type="ARBA" id="ARBA00022723"/>
    </source>
</evidence>
<evidence type="ECO:0000256" key="18">
    <source>
        <dbReference type="HAMAP-Rule" id="MF_04004"/>
    </source>
</evidence>
<evidence type="ECO:0000256" key="14">
    <source>
        <dbReference type="ARBA" id="ARBA00023200"/>
    </source>
</evidence>
<evidence type="ECO:0000256" key="7">
    <source>
        <dbReference type="ARBA" id="ARBA00022771"/>
    </source>
</evidence>
<dbReference type="GO" id="GO:0008270">
    <property type="term" value="F:zinc ion binding"/>
    <property type="evidence" value="ECO:0007669"/>
    <property type="project" value="UniProtKB-KW"/>
</dbReference>
<keyword evidence="9 18" id="KW-0862">Zinc</keyword>
<dbReference type="PIRSF" id="PIRSF003407">
    <property type="entry name" value="Papvi_E7"/>
    <property type="match status" value="1"/>
</dbReference>
<dbReference type="GO" id="GO:0006351">
    <property type="term" value="P:DNA-templated transcription"/>
    <property type="evidence" value="ECO:0007669"/>
    <property type="project" value="UniProtKB-UniRule"/>
</dbReference>
<evidence type="ECO:0000256" key="17">
    <source>
        <dbReference type="ARBA" id="ARBA00023309"/>
    </source>
</evidence>
<keyword evidence="3 18" id="KW-1048">Host nucleus</keyword>
<evidence type="ECO:0000256" key="15">
    <source>
        <dbReference type="ARBA" id="ARBA00023258"/>
    </source>
</evidence>
<feature type="zinc finger region" evidence="18">
    <location>
        <begin position="59"/>
        <end position="95"/>
    </location>
</feature>
<dbReference type="GO" id="GO:0039502">
    <property type="term" value="P:symbiont-mediated suppression of host type I interferon-mediated signaling pathway"/>
    <property type="evidence" value="ECO:0007669"/>
    <property type="project" value="UniProtKB-UniRule"/>
</dbReference>
<keyword evidence="7 18" id="KW-0863">Zinc-finger</keyword>
<evidence type="ECO:0000256" key="19">
    <source>
        <dbReference type="PIRNR" id="PIRNR003407"/>
    </source>
</evidence>
<comment type="PTM">
    <text evidence="18">Highly phosphorylated.</text>
</comment>
<dbReference type="Pfam" id="PF00527">
    <property type="entry name" value="E7"/>
    <property type="match status" value="1"/>
</dbReference>
<evidence type="ECO:0000313" key="20">
    <source>
        <dbReference type="EMBL" id="ANM72865.1"/>
    </source>
</evidence>
<protein>
    <recommendedName>
        <fullName evidence="18 19">Protein E7</fullName>
    </recommendedName>
</protein>
<dbReference type="HAMAP" id="MF_04004">
    <property type="entry name" value="PPV_E7"/>
    <property type="match status" value="1"/>
</dbReference>
<reference evidence="20" key="1">
    <citation type="submission" date="2016-06" db="EMBL/GenBank/DDBJ databases">
        <title>E6 and E7 gene polymorphisms in Human Papillomavirus subtypes-58 and 33 identified in Southwest China.</title>
        <authorList>
            <person name="Chen Z."/>
            <person name="Jing Y."/>
        </authorList>
    </citation>
    <scope>NUCLEOTIDE SEQUENCE</scope>
    <source>
        <strain evidence="20">58HE-10</strain>
    </source>
</reference>
<evidence type="ECO:0000256" key="10">
    <source>
        <dbReference type="ARBA" id="ARBA00023015"/>
    </source>
</evidence>
<evidence type="ECO:0000256" key="3">
    <source>
        <dbReference type="ARBA" id="ARBA00022562"/>
    </source>
</evidence>
<dbReference type="GO" id="GO:0030430">
    <property type="term" value="C:host cell cytoplasm"/>
    <property type="evidence" value="ECO:0007669"/>
    <property type="project" value="UniProtKB-SubCell"/>
</dbReference>
<evidence type="ECO:0000256" key="9">
    <source>
        <dbReference type="ARBA" id="ARBA00022833"/>
    </source>
</evidence>
<keyword evidence="17 18" id="KW-1078">G1/S host cell cycle checkpoint dysregulation by virus</keyword>
<keyword evidence="2 18" id="KW-0244">Early protein</keyword>
<dbReference type="GO" id="GO:0042025">
    <property type="term" value="C:host cell nucleus"/>
    <property type="evidence" value="ECO:0007669"/>
    <property type="project" value="UniProtKB-SubCell"/>
</dbReference>
<evidence type="ECO:0000256" key="12">
    <source>
        <dbReference type="ARBA" id="ARBA00023159"/>
    </source>
</evidence>
<keyword evidence="13 18" id="KW-0804">Transcription</keyword>
<keyword evidence="5 18" id="KW-1090">Inhibition of host innate immune response by virus</keyword>
<keyword evidence="15" id="KW-0922">Interferon antiviral system evasion</keyword>
<sequence length="98" mass="10877">MRGNNPTLREYILDLHPEPTDLFCYEQLCDSSDEDEIGLDGPDGQAQPATANYYIVTCCYTCDTTVRLCINSTTTDVRTLQQLLMGTCTIVCPSCAQQ</sequence>
<dbReference type="EMBL" id="KX354768">
    <property type="protein sequence ID" value="ANM72865.1"/>
    <property type="molecule type" value="Genomic_DNA"/>
</dbReference>
<keyword evidence="1 18" id="KW-1121">Modulation of host cell cycle by virus</keyword>
<feature type="short sequence motif" description="Nuclear export signal" evidence="18">
    <location>
        <begin position="77"/>
        <end position="85"/>
    </location>
</feature>
<keyword evidence="8 18" id="KW-1114">Inhibition of host interferon signaling pathway by virus</keyword>
<dbReference type="GO" id="GO:0019904">
    <property type="term" value="F:protein domain specific binding"/>
    <property type="evidence" value="ECO:0007669"/>
    <property type="project" value="UniProtKB-UniRule"/>
</dbReference>
<evidence type="ECO:0000256" key="5">
    <source>
        <dbReference type="ARBA" id="ARBA00022632"/>
    </source>
</evidence>
<organismHost>
    <name type="scientific">Homo sapiens</name>
    <name type="common">Human</name>
    <dbReference type="NCBI Taxonomy" id="9606"/>
</organismHost>
<dbReference type="GO" id="GO:0052170">
    <property type="term" value="P:symbiont-mediated suppression of host innate immune response"/>
    <property type="evidence" value="ECO:0007669"/>
    <property type="project" value="UniProtKB-KW"/>
</dbReference>
<evidence type="ECO:0000256" key="11">
    <source>
        <dbReference type="ARBA" id="ARBA00023125"/>
    </source>
</evidence>
<keyword evidence="16 18" id="KW-0899">Viral immunoevasion</keyword>
<keyword evidence="11 18" id="KW-0238">DNA-binding</keyword>
<dbReference type="SUPFAM" id="SSF161234">
    <property type="entry name" value="E7 C-terminal domain-like"/>
    <property type="match status" value="1"/>
</dbReference>
<feature type="short sequence motif" description="LXCXE motif; interaction with host RB1 and TMEM173/STING" evidence="18">
    <location>
        <begin position="22"/>
        <end position="26"/>
    </location>
</feature>
<organism evidence="20">
    <name type="scientific">Human papillomavirus 58</name>
    <dbReference type="NCBI Taxonomy" id="10598"/>
    <lineage>
        <taxon>Viruses</taxon>
        <taxon>Monodnaviria</taxon>
        <taxon>Shotokuvirae</taxon>
        <taxon>Cossaviricota</taxon>
        <taxon>Papovaviricetes</taxon>
        <taxon>Zurhausenvirales</taxon>
        <taxon>Papillomaviridae</taxon>
        <taxon>Firstpapillomavirinae</taxon>
        <taxon>Alphapapillomavirus</taxon>
        <taxon>Alphapapillomavirus 9</taxon>
    </lineage>
</organism>
<comment type="similarity">
    <text evidence="18 19">Belongs to the papillomaviridae E7 protein family.</text>
</comment>
<comment type="subcellular location">
    <subcellularLocation>
        <location evidence="18">Host cytoplasm</location>
    </subcellularLocation>
    <subcellularLocation>
        <location evidence="18">Host nucleus</location>
    </subcellularLocation>
    <text evidence="18">Predominantly found in the host nucleus.</text>
</comment>
<keyword evidence="12 18" id="KW-0010">Activator</keyword>
<dbReference type="GO" id="GO:0003700">
    <property type="term" value="F:DNA-binding transcription factor activity"/>
    <property type="evidence" value="ECO:0007669"/>
    <property type="project" value="UniProtKB-UniRule"/>
</dbReference>
<comment type="subunit">
    <text evidence="18">Homodimer. Homooligomer. Interacts with host RB1; this interaction induces dissociation of RB1-E2F1 complex thereby disrupting RB1 activity. Interacts with host EP300; this interaction represses EP300 transcriptional activity. Interacts with protein E2; this interaction inhibits E7 oncogenic activity. Interacts with host TMEM173/STING; this interaction impairs the ability of TMEM173/STING to sense cytosolic DNA and promote the production of type I interferon (IFN-alpha and IFN-beta).</text>
</comment>
<keyword evidence="10 18" id="KW-0805">Transcription regulation</keyword>
<dbReference type="Gene3D" id="3.30.160.330">
    <property type="match status" value="1"/>
</dbReference>
<accession>A0A192YEQ6</accession>
<dbReference type="GO" id="GO:0003677">
    <property type="term" value="F:DNA binding"/>
    <property type="evidence" value="ECO:0007669"/>
    <property type="project" value="UniProtKB-UniRule"/>
</dbReference>
<dbReference type="InterPro" id="IPR000148">
    <property type="entry name" value="Papilloma_E7"/>
</dbReference>
<evidence type="ECO:0000256" key="16">
    <source>
        <dbReference type="ARBA" id="ARBA00023280"/>
    </source>
</evidence>
<comment type="function">
    <text evidence="19">E7 protein has both transforming and trans-activating activities.</text>
</comment>